<organism evidence="2 3">
    <name type="scientific">Bacillus mesophilum</name>
    <dbReference type="NCBI Taxonomy" id="1071718"/>
    <lineage>
        <taxon>Bacteria</taxon>
        <taxon>Bacillati</taxon>
        <taxon>Bacillota</taxon>
        <taxon>Bacilli</taxon>
        <taxon>Bacillales</taxon>
        <taxon>Bacillaceae</taxon>
        <taxon>Bacillus</taxon>
    </lineage>
</organism>
<gene>
    <name evidence="2" type="ORF">F7732_07815</name>
</gene>
<dbReference type="EMBL" id="WBOT01000002">
    <property type="protein sequence ID" value="KAB2333980.1"/>
    <property type="molecule type" value="Genomic_DNA"/>
</dbReference>
<comment type="caution">
    <text evidence="2">The sequence shown here is derived from an EMBL/GenBank/DDBJ whole genome shotgun (WGS) entry which is preliminary data.</text>
</comment>
<protein>
    <submittedName>
        <fullName evidence="2">Uncharacterized protein</fullName>
    </submittedName>
</protein>
<dbReference type="RefSeq" id="WP_151573343.1">
    <property type="nucleotide sequence ID" value="NZ_WBOT01000002.1"/>
</dbReference>
<evidence type="ECO:0000256" key="1">
    <source>
        <dbReference type="SAM" id="Phobius"/>
    </source>
</evidence>
<reference evidence="2 3" key="1">
    <citation type="journal article" date="2014" name="Arch. Microbiol.">
        <title>Bacillus mesophilum sp. nov., strain IITR-54T, a novel 4-chlorobiphenyl dechlorinating bacterium.</title>
        <authorList>
            <person name="Manickam N."/>
            <person name="Singh N.K."/>
            <person name="Bajaj A."/>
            <person name="Kumar R.M."/>
            <person name="Kaur G."/>
            <person name="Kaur N."/>
            <person name="Bala M."/>
            <person name="Kumar A."/>
            <person name="Mayilraj S."/>
        </authorList>
    </citation>
    <scope>NUCLEOTIDE SEQUENCE [LARGE SCALE GENOMIC DNA]</scope>
    <source>
        <strain evidence="2 3">IITR-54</strain>
    </source>
</reference>
<keyword evidence="1" id="KW-1133">Transmembrane helix</keyword>
<proteinExistence type="predicted"/>
<keyword evidence="1" id="KW-0472">Membrane</keyword>
<keyword evidence="3" id="KW-1185">Reference proteome</keyword>
<name>A0A7V7RND1_9BACI</name>
<dbReference type="Proteomes" id="UP000441354">
    <property type="component" value="Unassembled WGS sequence"/>
</dbReference>
<evidence type="ECO:0000313" key="3">
    <source>
        <dbReference type="Proteomes" id="UP000441354"/>
    </source>
</evidence>
<dbReference type="AlphaFoldDB" id="A0A7V7RND1"/>
<keyword evidence="1" id="KW-0812">Transmembrane</keyword>
<evidence type="ECO:0000313" key="2">
    <source>
        <dbReference type="EMBL" id="KAB2333980.1"/>
    </source>
</evidence>
<feature type="transmembrane region" description="Helical" evidence="1">
    <location>
        <begin position="22"/>
        <end position="43"/>
    </location>
</feature>
<dbReference type="OrthoDB" id="2707910at2"/>
<sequence>MEENNTMLDLTGVSLPFEVSDMVTAGMTLLGLVAGFVLLRLAFNFVPKFISLILGAFRGGNKA</sequence>
<accession>A0A7V7RND1</accession>